<evidence type="ECO:0000256" key="4">
    <source>
        <dbReference type="ARBA" id="ARBA00022571"/>
    </source>
</evidence>
<evidence type="ECO:0000256" key="3">
    <source>
        <dbReference type="ARBA" id="ARBA00022490"/>
    </source>
</evidence>
<evidence type="ECO:0000256" key="1">
    <source>
        <dbReference type="ARBA" id="ARBA00004496"/>
    </source>
</evidence>
<name>A0A1I5HYS8_9GAMM</name>
<dbReference type="EMBL" id="FOVG01000008">
    <property type="protein sequence ID" value="SFO53056.1"/>
    <property type="molecule type" value="Genomic_DNA"/>
</dbReference>
<dbReference type="AlphaFoldDB" id="A0A1I5HYS8"/>
<feature type="binding site" evidence="10">
    <location>
        <position position="190"/>
    </location>
    <ligand>
        <name>Zn(2+)</name>
        <dbReference type="ChEBI" id="CHEBI:29105"/>
        <label>1</label>
    </ligand>
</feature>
<organism evidence="12 13">
    <name type="scientific">Candidatus Pantoea varia</name>
    <dbReference type="NCBI Taxonomy" id="1881036"/>
    <lineage>
        <taxon>Bacteria</taxon>
        <taxon>Pseudomonadati</taxon>
        <taxon>Pseudomonadota</taxon>
        <taxon>Gammaproteobacteria</taxon>
        <taxon>Enterobacterales</taxon>
        <taxon>Erwiniaceae</taxon>
        <taxon>Pantoea</taxon>
    </lineage>
</organism>
<keyword evidence="4 10" id="KW-0055">Arginine biosynthesis</keyword>
<keyword evidence="9 10" id="KW-0170">Cobalt</keyword>
<evidence type="ECO:0000256" key="7">
    <source>
        <dbReference type="ARBA" id="ARBA00022801"/>
    </source>
</evidence>
<dbReference type="PANTHER" id="PTHR43808:SF1">
    <property type="entry name" value="ACETYLORNITHINE DEACETYLASE"/>
    <property type="match status" value="1"/>
</dbReference>
<evidence type="ECO:0000256" key="2">
    <source>
        <dbReference type="ARBA" id="ARBA00005691"/>
    </source>
</evidence>
<keyword evidence="13" id="KW-1185">Reference proteome</keyword>
<dbReference type="InterPro" id="IPR011650">
    <property type="entry name" value="Peptidase_M20_dimer"/>
</dbReference>
<accession>A0A1I5HYS8</accession>
<dbReference type="Pfam" id="PF01546">
    <property type="entry name" value="Peptidase_M20"/>
    <property type="match status" value="1"/>
</dbReference>
<keyword evidence="3 10" id="KW-0963">Cytoplasm</keyword>
<reference evidence="13" key="1">
    <citation type="submission" date="2016-10" db="EMBL/GenBank/DDBJ databases">
        <authorList>
            <person name="Varghese N."/>
            <person name="Submissions S."/>
        </authorList>
    </citation>
    <scope>NUCLEOTIDE SEQUENCE [LARGE SCALE GENOMIC DNA]</scope>
    <source>
        <strain evidence="13">OV426</strain>
    </source>
</reference>
<evidence type="ECO:0000256" key="10">
    <source>
        <dbReference type="HAMAP-Rule" id="MF_01108"/>
    </source>
</evidence>
<evidence type="ECO:0000256" key="8">
    <source>
        <dbReference type="ARBA" id="ARBA00022833"/>
    </source>
</evidence>
<keyword evidence="7 10" id="KW-0378">Hydrolase</keyword>
<dbReference type="NCBIfam" id="TIGR01892">
    <property type="entry name" value="AcOrn-deacetyl"/>
    <property type="match status" value="1"/>
</dbReference>
<dbReference type="UniPathway" id="UPA00068">
    <property type="reaction ID" value="UER00110"/>
</dbReference>
<feature type="active site" evidence="10">
    <location>
        <position position="103"/>
    </location>
</feature>
<dbReference type="PROSITE" id="PS00759">
    <property type="entry name" value="ARGE_DAPE_CPG2_2"/>
    <property type="match status" value="1"/>
</dbReference>
<dbReference type="SUPFAM" id="SSF55031">
    <property type="entry name" value="Bacterial exopeptidase dimerisation domain"/>
    <property type="match status" value="1"/>
</dbReference>
<feature type="binding site" evidence="10">
    <location>
        <position position="166"/>
    </location>
    <ligand>
        <name>Zn(2+)</name>
        <dbReference type="ChEBI" id="CHEBI:29105"/>
        <label>2</label>
    </ligand>
</feature>
<keyword evidence="6 10" id="KW-0479">Metal-binding</keyword>
<dbReference type="CDD" id="cd03894">
    <property type="entry name" value="M20_ArgE"/>
    <property type="match status" value="1"/>
</dbReference>
<dbReference type="Pfam" id="PF07687">
    <property type="entry name" value="M20_dimer"/>
    <property type="match status" value="1"/>
</dbReference>
<dbReference type="InterPro" id="IPR036264">
    <property type="entry name" value="Bact_exopeptidase_dim_dom"/>
</dbReference>
<evidence type="ECO:0000256" key="9">
    <source>
        <dbReference type="ARBA" id="ARBA00023285"/>
    </source>
</evidence>
<dbReference type="InterPro" id="IPR050072">
    <property type="entry name" value="Peptidase_M20A"/>
</dbReference>
<feature type="binding site" evidence="10">
    <location>
        <position position="376"/>
    </location>
    <ligand>
        <name>Zn(2+)</name>
        <dbReference type="ChEBI" id="CHEBI:29105"/>
        <label>2</label>
    </ligand>
</feature>
<dbReference type="NCBIfam" id="NF003474">
    <property type="entry name" value="PRK05111.1"/>
    <property type="match status" value="1"/>
</dbReference>
<dbReference type="EC" id="3.5.1.16" evidence="10"/>
<dbReference type="SUPFAM" id="SSF53187">
    <property type="entry name" value="Zn-dependent exopeptidases"/>
    <property type="match status" value="1"/>
</dbReference>
<keyword evidence="5 10" id="KW-0028">Amino-acid biosynthesis</keyword>
<dbReference type="GO" id="GO:0005737">
    <property type="term" value="C:cytoplasm"/>
    <property type="evidence" value="ECO:0007669"/>
    <property type="project" value="UniProtKB-SubCell"/>
</dbReference>
<evidence type="ECO:0000256" key="5">
    <source>
        <dbReference type="ARBA" id="ARBA00022605"/>
    </source>
</evidence>
<gene>
    <name evidence="10" type="primary">argE</name>
    <name evidence="12" type="ORF">SAMN05428971_4355</name>
</gene>
<dbReference type="GO" id="GO:0006526">
    <property type="term" value="P:L-arginine biosynthetic process"/>
    <property type="evidence" value="ECO:0007669"/>
    <property type="project" value="UniProtKB-UniRule"/>
</dbReference>
<keyword evidence="8 10" id="KW-0862">Zinc</keyword>
<evidence type="ECO:0000259" key="11">
    <source>
        <dbReference type="Pfam" id="PF07687"/>
    </source>
</evidence>
<feature type="binding site" evidence="10">
    <location>
        <position position="101"/>
    </location>
    <ligand>
        <name>Zn(2+)</name>
        <dbReference type="ChEBI" id="CHEBI:29105"/>
        <label>1</label>
    </ligand>
</feature>
<dbReference type="PANTHER" id="PTHR43808">
    <property type="entry name" value="ACETYLORNITHINE DEACETYLASE"/>
    <property type="match status" value="1"/>
</dbReference>
<dbReference type="Proteomes" id="UP000198968">
    <property type="component" value="Unassembled WGS sequence"/>
</dbReference>
<comment type="similarity">
    <text evidence="2 10">Belongs to the peptidase M20A family. ArgE subfamily.</text>
</comment>
<dbReference type="FunFam" id="3.30.70.360:FF:000003">
    <property type="entry name" value="Acetylornithine deacetylase"/>
    <property type="match status" value="1"/>
</dbReference>
<feature type="domain" description="Peptidase M20 dimerisation" evidence="11">
    <location>
        <begin position="199"/>
        <end position="307"/>
    </location>
</feature>
<comment type="cofactor">
    <cofactor evidence="10">
        <name>glutathione</name>
        <dbReference type="ChEBI" id="CHEBI:57925"/>
    </cofactor>
</comment>
<comment type="function">
    <text evidence="10">Catalyzes the hydrolysis of the amide bond of N(2)-acetylated L-amino acids. Cleaves the acetyl group from N-acetyl-L-ornithine to form L-ornithine, an intermediate in L-arginine biosynthesis pathway, and a branchpoint in the synthesis of polyamines.</text>
</comment>
<dbReference type="Gene3D" id="3.40.630.10">
    <property type="entry name" value="Zn peptidases"/>
    <property type="match status" value="1"/>
</dbReference>
<protein>
    <recommendedName>
        <fullName evidence="10">Acetylornithine deacetylase</fullName>
        <shortName evidence="10">AO</shortName>
        <shortName evidence="10">Acetylornithinase</shortName>
        <ecNumber evidence="10">3.5.1.16</ecNumber>
    </recommendedName>
    <alternativeName>
        <fullName evidence="10">N-acetylornithinase</fullName>
        <shortName evidence="10">NAO</shortName>
    </alternativeName>
</protein>
<evidence type="ECO:0000313" key="12">
    <source>
        <dbReference type="EMBL" id="SFO53056.1"/>
    </source>
</evidence>
<dbReference type="PROSITE" id="PS00758">
    <property type="entry name" value="ARGE_DAPE_CPG2_1"/>
    <property type="match status" value="1"/>
</dbReference>
<comment type="cofactor">
    <cofactor evidence="10">
        <name>Zn(2+)</name>
        <dbReference type="ChEBI" id="CHEBI:29105"/>
    </cofactor>
    <cofactor evidence="10">
        <name>Co(2+)</name>
        <dbReference type="ChEBI" id="CHEBI:48828"/>
    </cofactor>
    <text evidence="10">Binds 2 Zn(2+) or Co(2+) ions per subunit.</text>
</comment>
<evidence type="ECO:0000256" key="6">
    <source>
        <dbReference type="ARBA" id="ARBA00022723"/>
    </source>
</evidence>
<sequence>MYFYSLLLHEYGYILTQGPPTVKTKLPPFIELYRQLIATPSISATDAALDQSNETLISLLAGWFRDLGFSVEVQPVPGTRNKFNMLARTGTGAGGLLLAGHTDTVPFDDGRWTRDPFTLTEHDNKLYGLGTADMKGFFAFILDTLRDVDVSTLSKPLYILATADEETTMAGAKYFSESTQLRPDCAIIGEPTSLKPVRAHKGHLSNVIRIEGKSGHSSDPARGVNAIELMHESITHLMQLRTTLQERYHHDGFAIPYPTMNFGHIHGGDAANRICACCELHMDIRPLPGLSLSDLDGLLNEALAPVSVRWPGRVTVAELHPPIPGYECPANHELVSVVEKLLGTPTEVVNYCTEAPFIQQLCPTLVLGPGSINQAHQPDEFIDTAFIKPTRALISQVVQHFCH</sequence>
<dbReference type="InterPro" id="IPR001261">
    <property type="entry name" value="ArgE/DapE_CS"/>
</dbReference>
<dbReference type="HAMAP" id="MF_01108">
    <property type="entry name" value="ArgE"/>
    <property type="match status" value="1"/>
</dbReference>
<feature type="binding site" evidence="10">
    <location>
        <position position="133"/>
    </location>
    <ligand>
        <name>Zn(2+)</name>
        <dbReference type="ChEBI" id="CHEBI:29105"/>
        <label>1</label>
    </ligand>
</feature>
<feature type="binding site" evidence="10">
    <location>
        <position position="133"/>
    </location>
    <ligand>
        <name>Zn(2+)</name>
        <dbReference type="ChEBI" id="CHEBI:29105"/>
        <label>2</label>
    </ligand>
</feature>
<comment type="subunit">
    <text evidence="10">Homodimer.</text>
</comment>
<comment type="catalytic activity">
    <reaction evidence="10">
        <text>N(2)-acetyl-L-ornithine + H2O = L-ornithine + acetate</text>
        <dbReference type="Rhea" id="RHEA:15941"/>
        <dbReference type="ChEBI" id="CHEBI:15377"/>
        <dbReference type="ChEBI" id="CHEBI:30089"/>
        <dbReference type="ChEBI" id="CHEBI:46911"/>
        <dbReference type="ChEBI" id="CHEBI:57805"/>
        <dbReference type="EC" id="3.5.1.16"/>
    </reaction>
</comment>
<comment type="subcellular location">
    <subcellularLocation>
        <location evidence="1 10">Cytoplasm</location>
    </subcellularLocation>
</comment>
<dbReference type="GO" id="GO:0008777">
    <property type="term" value="F:acetylornithine deacetylase activity"/>
    <property type="evidence" value="ECO:0007669"/>
    <property type="project" value="UniProtKB-UniRule"/>
</dbReference>
<dbReference type="InterPro" id="IPR010169">
    <property type="entry name" value="AcOrn-deacetyl"/>
</dbReference>
<evidence type="ECO:0000313" key="13">
    <source>
        <dbReference type="Proteomes" id="UP000198968"/>
    </source>
</evidence>
<dbReference type="InterPro" id="IPR002933">
    <property type="entry name" value="Peptidase_M20"/>
</dbReference>
<feature type="active site" evidence="10">
    <location>
        <position position="165"/>
    </location>
</feature>
<comment type="pathway">
    <text evidence="10">Amino-acid biosynthesis; L-arginine biosynthesis; L-ornithine from N(2)-acetyl-L-ornithine (linear): step 1/1.</text>
</comment>
<dbReference type="GO" id="GO:0008270">
    <property type="term" value="F:zinc ion binding"/>
    <property type="evidence" value="ECO:0007669"/>
    <property type="project" value="UniProtKB-UniRule"/>
</dbReference>
<dbReference type="Gene3D" id="3.30.70.360">
    <property type="match status" value="1"/>
</dbReference>
<proteinExistence type="inferred from homology"/>